<dbReference type="PRINTS" id="PR00205">
    <property type="entry name" value="CADHERIN"/>
</dbReference>
<feature type="domain" description="Cadherin" evidence="11">
    <location>
        <begin position="391"/>
        <end position="433"/>
    </location>
</feature>
<feature type="domain" description="Cadherin" evidence="11">
    <location>
        <begin position="7"/>
        <end position="107"/>
    </location>
</feature>
<evidence type="ECO:0000313" key="12">
    <source>
        <dbReference type="Proteomes" id="UP000035680"/>
    </source>
</evidence>
<keyword evidence="2" id="KW-1003">Cell membrane</keyword>
<dbReference type="InterPro" id="IPR002126">
    <property type="entry name" value="Cadherin-like_dom"/>
</dbReference>
<keyword evidence="7" id="KW-1133">Transmembrane helix</keyword>
<keyword evidence="8" id="KW-0472">Membrane</keyword>
<dbReference type="PROSITE" id="PS50268">
    <property type="entry name" value="CADHERIN_2"/>
    <property type="match status" value="5"/>
</dbReference>
<protein>
    <submittedName>
        <fullName evidence="13">Cadherin-23</fullName>
    </submittedName>
</protein>
<dbReference type="SMART" id="SM00112">
    <property type="entry name" value="CA"/>
    <property type="match status" value="4"/>
</dbReference>
<feature type="domain" description="Cadherin" evidence="11">
    <location>
        <begin position="219"/>
        <end position="340"/>
    </location>
</feature>
<evidence type="ECO:0000313" key="13">
    <source>
        <dbReference type="WBParaSite" id="SVE_1789200.1"/>
    </source>
</evidence>
<dbReference type="PANTHER" id="PTHR24028">
    <property type="entry name" value="CADHERIN-87A"/>
    <property type="match status" value="1"/>
</dbReference>
<evidence type="ECO:0000256" key="10">
    <source>
        <dbReference type="PROSITE-ProRule" id="PRU00043"/>
    </source>
</evidence>
<dbReference type="STRING" id="75913.A0A0K0FZL3"/>
<dbReference type="WBParaSite" id="SVE_1789200.1">
    <property type="protein sequence ID" value="SVE_1789200.1"/>
    <property type="gene ID" value="SVE_1789200"/>
</dbReference>
<dbReference type="FunFam" id="2.60.40.60:FF:000033">
    <property type="entry name" value="FAT atypical cadherin 1"/>
    <property type="match status" value="1"/>
</dbReference>
<reference evidence="12" key="1">
    <citation type="submission" date="2014-07" db="EMBL/GenBank/DDBJ databases">
        <authorList>
            <person name="Martin A.A"/>
            <person name="De Silva N."/>
        </authorList>
    </citation>
    <scope>NUCLEOTIDE SEQUENCE</scope>
</reference>
<keyword evidence="4" id="KW-0732">Signal</keyword>
<dbReference type="InterPro" id="IPR020894">
    <property type="entry name" value="Cadherin_CS"/>
</dbReference>
<evidence type="ECO:0000256" key="2">
    <source>
        <dbReference type="ARBA" id="ARBA00022475"/>
    </source>
</evidence>
<dbReference type="AlphaFoldDB" id="A0A0K0FZL3"/>
<evidence type="ECO:0000256" key="6">
    <source>
        <dbReference type="ARBA" id="ARBA00022837"/>
    </source>
</evidence>
<dbReference type="PROSITE" id="PS00232">
    <property type="entry name" value="CADHERIN_1"/>
    <property type="match status" value="1"/>
</dbReference>
<proteinExistence type="predicted"/>
<dbReference type="GO" id="GO:0005886">
    <property type="term" value="C:plasma membrane"/>
    <property type="evidence" value="ECO:0007669"/>
    <property type="project" value="UniProtKB-SubCell"/>
</dbReference>
<evidence type="ECO:0000256" key="1">
    <source>
        <dbReference type="ARBA" id="ARBA00004251"/>
    </source>
</evidence>
<dbReference type="Pfam" id="PF00028">
    <property type="entry name" value="Cadherin"/>
    <property type="match status" value="3"/>
</dbReference>
<comment type="subcellular location">
    <subcellularLocation>
        <location evidence="1">Cell membrane</location>
        <topology evidence="1">Single-pass type I membrane protein</topology>
    </subcellularLocation>
</comment>
<keyword evidence="5" id="KW-0677">Repeat</keyword>
<accession>A0A0K0FZL3</accession>
<organism evidence="12 13">
    <name type="scientific">Strongyloides venezuelensis</name>
    <name type="common">Threadworm</name>
    <dbReference type="NCBI Taxonomy" id="75913"/>
    <lineage>
        <taxon>Eukaryota</taxon>
        <taxon>Metazoa</taxon>
        <taxon>Ecdysozoa</taxon>
        <taxon>Nematoda</taxon>
        <taxon>Chromadorea</taxon>
        <taxon>Rhabditida</taxon>
        <taxon>Tylenchina</taxon>
        <taxon>Panagrolaimomorpha</taxon>
        <taxon>Strongyloidoidea</taxon>
        <taxon>Strongyloididae</taxon>
        <taxon>Strongyloides</taxon>
    </lineage>
</organism>
<dbReference type="GO" id="GO:0005509">
    <property type="term" value="F:calcium ion binding"/>
    <property type="evidence" value="ECO:0007669"/>
    <property type="project" value="UniProtKB-UniRule"/>
</dbReference>
<dbReference type="CDD" id="cd11304">
    <property type="entry name" value="Cadherin_repeat"/>
    <property type="match status" value="4"/>
</dbReference>
<keyword evidence="9" id="KW-0325">Glycoprotein</keyword>
<dbReference type="PANTHER" id="PTHR24028:SF328">
    <property type="entry name" value="CADHERIN-3"/>
    <property type="match status" value="1"/>
</dbReference>
<sequence length="570" mass="63679">MVILCLGEQEKMFTISESAPPGTFIGTISSTLLNGRTPNFYIVWPDLSLSGEDTILINDITGEITVLGELDYEKKNKYTFLSIPTDGSITTRVIIQLLNVNDNAPKFPVDHITLEISEYARLNSQLALPLATDADEGVYGIQKYNIIGGNVNNVFKLSQRNLEDIIYVDLTVNGQLDREYRNRYELTIEAVDGGDPPKKGKLEVTVIILDANDNPPVFGRSKYSATISSNVHIDDEVVTVNAIDIDDGENARISYKIIENNDKSSNLFKIGENNGIIRVAQATTFIPGTIFEFHVLARDHGLPQKLESTVPVKIEINNDNKAFETTLDIVWLTESGLPRLYEHTTIGYIFGRISVKDMSPSHTLSLSGSESICLRQSDKPSVFLLVVCGILDREVKSSYLLKFIYKDIKSGEIIFDHPIHFIILDQNDNPPVFGQKNYILKLNEETDEIPPILAKDIDEDENGRISYSLIGSDFFKINPETGLIQKTKDFDCSIGNEITFKIKATDNGETKLSSFANVIVDISALNTKPPSFERSLYEVYIKENLKEGSCFIKVSFSSQNHLFAVCFLNL</sequence>
<dbReference type="Proteomes" id="UP000035680">
    <property type="component" value="Unassembled WGS sequence"/>
</dbReference>
<keyword evidence="3" id="KW-0812">Transmembrane</keyword>
<feature type="domain" description="Cadherin" evidence="11">
    <location>
        <begin position="434"/>
        <end position="532"/>
    </location>
</feature>
<name>A0A0K0FZL3_STRVS</name>
<evidence type="ECO:0000256" key="7">
    <source>
        <dbReference type="ARBA" id="ARBA00022989"/>
    </source>
</evidence>
<evidence type="ECO:0000256" key="5">
    <source>
        <dbReference type="ARBA" id="ARBA00022737"/>
    </source>
</evidence>
<feature type="domain" description="Cadherin" evidence="11">
    <location>
        <begin position="108"/>
        <end position="218"/>
    </location>
</feature>
<dbReference type="GO" id="GO:0007156">
    <property type="term" value="P:homophilic cell adhesion via plasma membrane adhesion molecules"/>
    <property type="evidence" value="ECO:0007669"/>
    <property type="project" value="InterPro"/>
</dbReference>
<dbReference type="SUPFAM" id="SSF49313">
    <property type="entry name" value="Cadherin-like"/>
    <property type="match status" value="5"/>
</dbReference>
<dbReference type="InterPro" id="IPR015919">
    <property type="entry name" value="Cadherin-like_sf"/>
</dbReference>
<dbReference type="FunFam" id="2.60.40.60:FF:000007">
    <property type="entry name" value="Protocadherin alpha 2"/>
    <property type="match status" value="1"/>
</dbReference>
<dbReference type="Gene3D" id="2.60.40.60">
    <property type="entry name" value="Cadherins"/>
    <property type="match status" value="5"/>
</dbReference>
<reference evidence="13" key="2">
    <citation type="submission" date="2015-08" db="UniProtKB">
        <authorList>
            <consortium name="WormBaseParasite"/>
        </authorList>
    </citation>
    <scope>IDENTIFICATION</scope>
</reference>
<evidence type="ECO:0000256" key="3">
    <source>
        <dbReference type="ARBA" id="ARBA00022692"/>
    </source>
</evidence>
<dbReference type="InterPro" id="IPR050174">
    <property type="entry name" value="Protocadherin/Cadherin-CA"/>
</dbReference>
<evidence type="ECO:0000259" key="11">
    <source>
        <dbReference type="PROSITE" id="PS50268"/>
    </source>
</evidence>
<evidence type="ECO:0000256" key="4">
    <source>
        <dbReference type="ARBA" id="ARBA00022729"/>
    </source>
</evidence>
<evidence type="ECO:0000256" key="8">
    <source>
        <dbReference type="ARBA" id="ARBA00023136"/>
    </source>
</evidence>
<evidence type="ECO:0000256" key="9">
    <source>
        <dbReference type="ARBA" id="ARBA00023180"/>
    </source>
</evidence>
<keyword evidence="12" id="KW-1185">Reference proteome</keyword>
<keyword evidence="6 10" id="KW-0106">Calcium</keyword>